<proteinExistence type="predicted"/>
<dbReference type="SUPFAM" id="SSF158837">
    <property type="entry name" value="AGR C 984p-like"/>
    <property type="match status" value="2"/>
</dbReference>
<accession>A0ABU4WTH1</accession>
<organism evidence="1 2">
    <name type="scientific">Mesorhizobium australafricanum</name>
    <dbReference type="NCBI Taxonomy" id="3072311"/>
    <lineage>
        <taxon>Bacteria</taxon>
        <taxon>Pseudomonadati</taxon>
        <taxon>Pseudomonadota</taxon>
        <taxon>Alphaproteobacteria</taxon>
        <taxon>Hyphomicrobiales</taxon>
        <taxon>Phyllobacteriaceae</taxon>
        <taxon>Mesorhizobium</taxon>
    </lineage>
</organism>
<sequence>MLNTYTSYQLIVKDINKSIDRIEQQPTVDRDTQYYLANITKVKTIDDFVNNDRLFKYAMKAYGLENMDYAKAFMVKALKEGVSDPDSFANKLTDKRYAQFVSAFNFAANGADATVYNRAQQLVTKNYATQAQIAGLDPNSDYVKGETTYYLANITKVKSVDDLMGNSRLYTYALAAFGLDSATEDKDLIKQVLQGGVRDPNSVANKQTDPAYAALASAFNFEQYGENATTYVPAQQPTVDRYMRQTLEEDAGKTNEGVRLALYFQRKAPDITSWYDVLADTALASVVRSALGLPDSFATADIDKQAQLFEQKLDIKDFTDPEKLGKFLTRFTSMYEINHPTSTAVSSISVLFAKPTTVGISTDLMMAMQQLKF</sequence>
<dbReference type="EMBL" id="JAVIIS010000003">
    <property type="protein sequence ID" value="MDX8438563.1"/>
    <property type="molecule type" value="Genomic_DNA"/>
</dbReference>
<evidence type="ECO:0000313" key="1">
    <source>
        <dbReference type="EMBL" id="MDX8438563.1"/>
    </source>
</evidence>
<dbReference type="InterPro" id="IPR010626">
    <property type="entry name" value="DUF1217"/>
</dbReference>
<dbReference type="Pfam" id="PF06748">
    <property type="entry name" value="DUF1217"/>
    <property type="match status" value="2"/>
</dbReference>
<keyword evidence="2" id="KW-1185">Reference proteome</keyword>
<protein>
    <submittedName>
        <fullName evidence="1">DUF1217 domain-containing protein</fullName>
    </submittedName>
</protein>
<comment type="caution">
    <text evidence="1">The sequence shown here is derived from an EMBL/GenBank/DDBJ whole genome shotgun (WGS) entry which is preliminary data.</text>
</comment>
<dbReference type="InterPro" id="IPR023157">
    <property type="entry name" value="AGR-C-984p-like_sf"/>
</dbReference>
<dbReference type="Gene3D" id="1.10.3700.10">
    <property type="entry name" value="AGR C 984p-like"/>
    <property type="match status" value="2"/>
</dbReference>
<reference evidence="1 2" key="1">
    <citation type="submission" date="2023-08" db="EMBL/GenBank/DDBJ databases">
        <title>Implementing the SeqCode for naming new Mesorhizobium species isolated from Vachellia karroo root nodules.</title>
        <authorList>
            <person name="Van Lill M."/>
        </authorList>
    </citation>
    <scope>NUCLEOTIDE SEQUENCE [LARGE SCALE GENOMIC DNA]</scope>
    <source>
        <strain evidence="1 2">VK3E</strain>
    </source>
</reference>
<gene>
    <name evidence="1" type="ORF">RFM51_03090</name>
</gene>
<dbReference type="Proteomes" id="UP001272097">
    <property type="component" value="Unassembled WGS sequence"/>
</dbReference>
<name>A0ABU4WTH1_9HYPH</name>
<evidence type="ECO:0000313" key="2">
    <source>
        <dbReference type="Proteomes" id="UP001272097"/>
    </source>
</evidence>